<comment type="similarity">
    <text evidence="2">Belongs to the class-I pyridoxal-phosphate-dependent aminotransferase family.</text>
</comment>
<accession>A0A3A1Y9C2</accession>
<dbReference type="AlphaFoldDB" id="A0A3A1Y9C2"/>
<evidence type="ECO:0000256" key="5">
    <source>
        <dbReference type="ARBA" id="ARBA00022898"/>
    </source>
</evidence>
<evidence type="ECO:0000256" key="3">
    <source>
        <dbReference type="ARBA" id="ARBA00022576"/>
    </source>
</evidence>
<dbReference type="InterPro" id="IPR015421">
    <property type="entry name" value="PyrdxlP-dep_Trfase_major"/>
</dbReference>
<dbReference type="GO" id="GO:0030170">
    <property type="term" value="F:pyridoxal phosphate binding"/>
    <property type="evidence" value="ECO:0007669"/>
    <property type="project" value="InterPro"/>
</dbReference>
<name>A0A3A1Y9C2_9GAMM</name>
<dbReference type="GO" id="GO:0004021">
    <property type="term" value="F:L-alanine:2-oxoglutarate aminotransferase activity"/>
    <property type="evidence" value="ECO:0007669"/>
    <property type="project" value="UniProtKB-EC"/>
</dbReference>
<organism evidence="8 9">
    <name type="scientific">Psittacicella hinzii</name>
    <dbReference type="NCBI Taxonomy" id="2028575"/>
    <lineage>
        <taxon>Bacteria</taxon>
        <taxon>Pseudomonadati</taxon>
        <taxon>Pseudomonadota</taxon>
        <taxon>Gammaproteobacteria</taxon>
        <taxon>Pasteurellales</taxon>
        <taxon>Psittacicellaceae</taxon>
        <taxon>Psittacicella</taxon>
    </lineage>
</organism>
<dbReference type="SUPFAM" id="SSF53383">
    <property type="entry name" value="PLP-dependent transferases"/>
    <property type="match status" value="1"/>
</dbReference>
<dbReference type="EC" id="2.6.1.2" evidence="6"/>
<gene>
    <name evidence="8" type="ORF">CKF58_07690</name>
</gene>
<dbReference type="Gene3D" id="3.40.640.10">
    <property type="entry name" value="Type I PLP-dependent aspartate aminotransferase-like (Major domain)"/>
    <property type="match status" value="1"/>
</dbReference>
<dbReference type="InterPro" id="IPR051926">
    <property type="entry name" value="Ala_Aminotransferase"/>
</dbReference>
<dbReference type="RefSeq" id="WP_119532609.1">
    <property type="nucleotide sequence ID" value="NZ_JBHSSP010000009.1"/>
</dbReference>
<proteinExistence type="inferred from homology"/>
<sequence length="408" mass="45835">MWEKFKAPSPHLERVNYEIRGPLLETANRLEREGNKILKLNIGNPAVFGFEVPEAFAQDLEDCVYKYHGYCDSKGHVEARKAIIAYNHKLGIGLDTDDINRVYIGNGVSELIKIVTSSICSNGDEVLVPTPDYPLWSAAVNLAGGTAVYYKCDPENNWNPDIASIEQNITPRTKAIVVINPNNPTGAVYSRETLEKIVDIALKHELMILSDEIYDRITYNQAEHVAIASINKQALCITFNGASKANRVCGYRLGWCFLTGPFEQALGFIQSMDKLTSMRLCSVSPFQALIPASLEKDKSIYELTAPGGRLYEQKSLLERRINQIDGLSCTPISGALYAFVKIDLAKFDFKDDVEFAQKLLLEEHVLVVQGKGFNWKEGDYFRIVFLPDVNTLADALDRIENFCNRHRK</sequence>
<dbReference type="PRINTS" id="PR00753">
    <property type="entry name" value="ACCSYNTHASE"/>
</dbReference>
<dbReference type="Proteomes" id="UP000265916">
    <property type="component" value="Unassembled WGS sequence"/>
</dbReference>
<keyword evidence="9" id="KW-1185">Reference proteome</keyword>
<dbReference type="Gene3D" id="3.90.1150.10">
    <property type="entry name" value="Aspartate Aminotransferase, domain 1"/>
    <property type="match status" value="1"/>
</dbReference>
<dbReference type="InterPro" id="IPR015424">
    <property type="entry name" value="PyrdxlP-dep_Trfase"/>
</dbReference>
<keyword evidence="3 8" id="KW-0032">Aminotransferase</keyword>
<evidence type="ECO:0000256" key="6">
    <source>
        <dbReference type="ARBA" id="ARBA00026106"/>
    </source>
</evidence>
<evidence type="ECO:0000256" key="4">
    <source>
        <dbReference type="ARBA" id="ARBA00022679"/>
    </source>
</evidence>
<comment type="cofactor">
    <cofactor evidence="1">
        <name>pyridoxal 5'-phosphate</name>
        <dbReference type="ChEBI" id="CHEBI:597326"/>
    </cofactor>
</comment>
<dbReference type="PIRSF" id="PIRSF000517">
    <property type="entry name" value="Tyr_transaminase"/>
    <property type="match status" value="1"/>
</dbReference>
<keyword evidence="4 8" id="KW-0808">Transferase</keyword>
<evidence type="ECO:0000259" key="7">
    <source>
        <dbReference type="Pfam" id="PF00155"/>
    </source>
</evidence>
<dbReference type="PANTHER" id="PTHR43488">
    <property type="entry name" value="GLUTAMATE-PYRUVATE AMINOTRANSFERASE ALAA"/>
    <property type="match status" value="1"/>
</dbReference>
<evidence type="ECO:0000313" key="9">
    <source>
        <dbReference type="Proteomes" id="UP000265916"/>
    </source>
</evidence>
<dbReference type="EMBL" id="NRJG01000172">
    <property type="protein sequence ID" value="RIY34782.1"/>
    <property type="molecule type" value="Genomic_DNA"/>
</dbReference>
<dbReference type="GO" id="GO:0006520">
    <property type="term" value="P:amino acid metabolic process"/>
    <property type="evidence" value="ECO:0007669"/>
    <property type="project" value="InterPro"/>
</dbReference>
<dbReference type="InterPro" id="IPR004839">
    <property type="entry name" value="Aminotransferase_I/II_large"/>
</dbReference>
<dbReference type="PANTHER" id="PTHR43488:SF2">
    <property type="entry name" value="GLUTAMATE-PYRUVATE AMINOTRANSFERASE ALAA"/>
    <property type="match status" value="1"/>
</dbReference>
<keyword evidence="5" id="KW-0663">Pyridoxal phosphate</keyword>
<dbReference type="InterPro" id="IPR015422">
    <property type="entry name" value="PyrdxlP-dep_Trfase_small"/>
</dbReference>
<dbReference type="OrthoDB" id="9803354at2"/>
<evidence type="ECO:0000256" key="1">
    <source>
        <dbReference type="ARBA" id="ARBA00001933"/>
    </source>
</evidence>
<protein>
    <recommendedName>
        <fullName evidence="6">alanine transaminase</fullName>
        <ecNumber evidence="6">2.6.1.2</ecNumber>
    </recommendedName>
</protein>
<dbReference type="InterPro" id="IPR005958">
    <property type="entry name" value="TyrNic_aminoTrfase"/>
</dbReference>
<evidence type="ECO:0000256" key="2">
    <source>
        <dbReference type="ARBA" id="ARBA00007441"/>
    </source>
</evidence>
<feature type="domain" description="Aminotransferase class I/classII large" evidence="7">
    <location>
        <begin position="36"/>
        <end position="399"/>
    </location>
</feature>
<evidence type="ECO:0000313" key="8">
    <source>
        <dbReference type="EMBL" id="RIY34782.1"/>
    </source>
</evidence>
<comment type="caution">
    <text evidence="8">The sequence shown here is derived from an EMBL/GenBank/DDBJ whole genome shotgun (WGS) entry which is preliminary data.</text>
</comment>
<dbReference type="CDD" id="cd00609">
    <property type="entry name" value="AAT_like"/>
    <property type="match status" value="1"/>
</dbReference>
<reference evidence="8 9" key="1">
    <citation type="submission" date="2017-08" db="EMBL/GenBank/DDBJ databases">
        <title>Reclassification of Bisgaard taxon 37 and 44.</title>
        <authorList>
            <person name="Christensen H."/>
        </authorList>
    </citation>
    <scope>NUCLEOTIDE SEQUENCE [LARGE SCALE GENOMIC DNA]</scope>
    <source>
        <strain evidence="8 9">111</strain>
    </source>
</reference>
<dbReference type="Pfam" id="PF00155">
    <property type="entry name" value="Aminotran_1_2"/>
    <property type="match status" value="1"/>
</dbReference>